<evidence type="ECO:0000256" key="3">
    <source>
        <dbReference type="ARBA" id="ARBA00023163"/>
    </source>
</evidence>
<dbReference type="GO" id="GO:0003677">
    <property type="term" value="F:DNA binding"/>
    <property type="evidence" value="ECO:0007669"/>
    <property type="project" value="UniProtKB-KW"/>
</dbReference>
<dbReference type="RefSeq" id="WP_102112787.1">
    <property type="nucleotide sequence ID" value="NZ_BMGN01000014.1"/>
</dbReference>
<dbReference type="SUPFAM" id="SSF46785">
    <property type="entry name" value="Winged helix' DNA-binding domain"/>
    <property type="match status" value="1"/>
</dbReference>
<dbReference type="KEGG" id="ncb:C0V82_13760"/>
<dbReference type="Pfam" id="PF00392">
    <property type="entry name" value="GntR"/>
    <property type="match status" value="1"/>
</dbReference>
<dbReference type="PROSITE" id="PS50949">
    <property type="entry name" value="HTH_GNTR"/>
    <property type="match status" value="1"/>
</dbReference>
<keyword evidence="3" id="KW-0804">Transcription</keyword>
<dbReference type="InterPro" id="IPR036390">
    <property type="entry name" value="WH_DNA-bd_sf"/>
</dbReference>
<dbReference type="SUPFAM" id="SSF64288">
    <property type="entry name" value="Chorismate lyase-like"/>
    <property type="match status" value="1"/>
</dbReference>
<dbReference type="InterPro" id="IPR028978">
    <property type="entry name" value="Chorismate_lyase_/UTRA_dom_sf"/>
</dbReference>
<dbReference type="GO" id="GO:0045892">
    <property type="term" value="P:negative regulation of DNA-templated transcription"/>
    <property type="evidence" value="ECO:0007669"/>
    <property type="project" value="TreeGrafter"/>
</dbReference>
<evidence type="ECO:0000313" key="5">
    <source>
        <dbReference type="Proteomes" id="UP000234752"/>
    </source>
</evidence>
<dbReference type="GO" id="GO:0003700">
    <property type="term" value="F:DNA-binding transcription factor activity"/>
    <property type="evidence" value="ECO:0007669"/>
    <property type="project" value="InterPro"/>
</dbReference>
<dbReference type="Gene3D" id="1.10.10.10">
    <property type="entry name" value="Winged helix-like DNA-binding domain superfamily/Winged helix DNA-binding domain"/>
    <property type="match status" value="1"/>
</dbReference>
<dbReference type="InterPro" id="IPR050679">
    <property type="entry name" value="Bact_HTH_transcr_reg"/>
</dbReference>
<sequence>MTSSATPRYQQIAQMLRAAITNGSYKVGDLLPTEQELCATHDISRHTARDALRLLTEAGLVTRKRRAGTVVAASSPPNLFVQPLGGFQDLLQYARDARLTILAYGPAPADGFARDLGQDPAGWKELRGQRGTGTAMVGLTRILVRADCAPSQAEIEARPTIADAIEARFGIAASRIDQQISAMVLDNQLATLLGSEPGAAALRTRRLYHDGNGALFLASESAHPADRFVYSMSFNREKAE</sequence>
<keyword evidence="2" id="KW-0238">DNA-binding</keyword>
<dbReference type="PRINTS" id="PR00035">
    <property type="entry name" value="HTHGNTR"/>
</dbReference>
<dbReference type="EMBL" id="CP025611">
    <property type="protein sequence ID" value="AUN31178.1"/>
    <property type="molecule type" value="Genomic_DNA"/>
</dbReference>
<dbReference type="InterPro" id="IPR036388">
    <property type="entry name" value="WH-like_DNA-bd_sf"/>
</dbReference>
<evidence type="ECO:0000313" key="4">
    <source>
        <dbReference type="EMBL" id="AUN31178.1"/>
    </source>
</evidence>
<dbReference type="OrthoDB" id="7339934at2"/>
<reference evidence="4 5" key="1">
    <citation type="submission" date="2017-12" db="EMBL/GenBank/DDBJ databases">
        <title>Genomes of bacteria within cyanobacterial aggregates.</title>
        <authorList>
            <person name="Cai H."/>
        </authorList>
    </citation>
    <scope>NUCLEOTIDE SEQUENCE [LARGE SCALE GENOMIC DNA]</scope>
    <source>
        <strain evidence="4 5">TH16</strain>
    </source>
</reference>
<dbReference type="SMART" id="SM00345">
    <property type="entry name" value="HTH_GNTR"/>
    <property type="match status" value="1"/>
</dbReference>
<proteinExistence type="predicted"/>
<evidence type="ECO:0000256" key="2">
    <source>
        <dbReference type="ARBA" id="ARBA00023125"/>
    </source>
</evidence>
<keyword evidence="5" id="KW-1185">Reference proteome</keyword>
<name>A0A2K9NDH9_9PROT</name>
<dbReference type="AlphaFoldDB" id="A0A2K9NDH9"/>
<dbReference type="PANTHER" id="PTHR44846">
    <property type="entry name" value="MANNOSYL-D-GLYCERATE TRANSPORT/METABOLISM SYSTEM REPRESSOR MNGR-RELATED"/>
    <property type="match status" value="1"/>
</dbReference>
<gene>
    <name evidence="4" type="ORF">C0V82_13760</name>
</gene>
<accession>A0A2K9NDH9</accession>
<protein>
    <submittedName>
        <fullName evidence="4">GntR family transcriptional regulator</fullName>
    </submittedName>
</protein>
<dbReference type="CDD" id="cd07377">
    <property type="entry name" value="WHTH_GntR"/>
    <property type="match status" value="1"/>
</dbReference>
<dbReference type="SMART" id="SM00866">
    <property type="entry name" value="UTRA"/>
    <property type="match status" value="1"/>
</dbReference>
<organism evidence="4 5">
    <name type="scientific">Niveispirillum cyanobacteriorum</name>
    <dbReference type="NCBI Taxonomy" id="1612173"/>
    <lineage>
        <taxon>Bacteria</taxon>
        <taxon>Pseudomonadati</taxon>
        <taxon>Pseudomonadota</taxon>
        <taxon>Alphaproteobacteria</taxon>
        <taxon>Rhodospirillales</taxon>
        <taxon>Azospirillaceae</taxon>
        <taxon>Niveispirillum</taxon>
    </lineage>
</organism>
<keyword evidence="1" id="KW-0805">Transcription regulation</keyword>
<dbReference type="Proteomes" id="UP000234752">
    <property type="component" value="Chromosome eg_1"/>
</dbReference>
<dbReference type="Gene3D" id="3.40.1410.10">
    <property type="entry name" value="Chorismate lyase-like"/>
    <property type="match status" value="1"/>
</dbReference>
<evidence type="ECO:0000256" key="1">
    <source>
        <dbReference type="ARBA" id="ARBA00023015"/>
    </source>
</evidence>
<dbReference type="Pfam" id="PF07702">
    <property type="entry name" value="UTRA"/>
    <property type="match status" value="1"/>
</dbReference>
<dbReference type="InterPro" id="IPR011663">
    <property type="entry name" value="UTRA"/>
</dbReference>
<dbReference type="InterPro" id="IPR000524">
    <property type="entry name" value="Tscrpt_reg_HTH_GntR"/>
</dbReference>
<dbReference type="PANTHER" id="PTHR44846:SF17">
    <property type="entry name" value="GNTR-FAMILY TRANSCRIPTIONAL REGULATOR"/>
    <property type="match status" value="1"/>
</dbReference>